<dbReference type="GO" id="GO:0008986">
    <property type="term" value="F:pyruvate, water dikinase activity"/>
    <property type="evidence" value="ECO:0007669"/>
    <property type="project" value="UniProtKB-EC"/>
</dbReference>
<evidence type="ECO:0000256" key="10">
    <source>
        <dbReference type="ARBA" id="ARBA00022777"/>
    </source>
</evidence>
<keyword evidence="8" id="KW-0479">Metal-binding</keyword>
<dbReference type="InterPro" id="IPR002192">
    <property type="entry name" value="PPDK_AMP/ATP-bd"/>
</dbReference>
<protein>
    <recommendedName>
        <fullName evidence="6">Phosphoenolpyruvate synthase</fullName>
        <ecNumber evidence="5">2.7.9.2</ecNumber>
    </recommendedName>
    <alternativeName>
        <fullName evidence="13">Pyruvate, water dikinase</fullName>
    </alternativeName>
</protein>
<evidence type="ECO:0000259" key="15">
    <source>
        <dbReference type="Pfam" id="PF01326"/>
    </source>
</evidence>
<reference evidence="16" key="1">
    <citation type="journal article" date="2014" name="Int. J. Syst. Evol. Microbiol.">
        <title>Complete genome sequence of Corynebacterium casei LMG S-19264T (=DSM 44701T), isolated from a smear-ripened cheese.</title>
        <authorList>
            <consortium name="US DOE Joint Genome Institute (JGI-PGF)"/>
            <person name="Walter F."/>
            <person name="Albersmeier A."/>
            <person name="Kalinowski J."/>
            <person name="Ruckert C."/>
        </authorList>
    </citation>
    <scope>NUCLEOTIDE SEQUENCE</scope>
    <source>
        <strain evidence="16">CGMCC 4.7398</strain>
    </source>
</reference>
<organism evidence="16 17">
    <name type="scientific">Promicromonospora soli</name>
    <dbReference type="NCBI Taxonomy" id="2035533"/>
    <lineage>
        <taxon>Bacteria</taxon>
        <taxon>Bacillati</taxon>
        <taxon>Actinomycetota</taxon>
        <taxon>Actinomycetes</taxon>
        <taxon>Micrococcales</taxon>
        <taxon>Promicromonosporaceae</taxon>
        <taxon>Promicromonospora</taxon>
    </lineage>
</organism>
<evidence type="ECO:0000256" key="4">
    <source>
        <dbReference type="ARBA" id="ARBA00007837"/>
    </source>
</evidence>
<dbReference type="EMBL" id="BNAS01000002">
    <property type="protein sequence ID" value="GHH70718.1"/>
    <property type="molecule type" value="Genomic_DNA"/>
</dbReference>
<dbReference type="GO" id="GO:0046872">
    <property type="term" value="F:metal ion binding"/>
    <property type="evidence" value="ECO:0007669"/>
    <property type="project" value="UniProtKB-KW"/>
</dbReference>
<reference evidence="16" key="2">
    <citation type="submission" date="2020-09" db="EMBL/GenBank/DDBJ databases">
        <authorList>
            <person name="Sun Q."/>
            <person name="Zhou Y."/>
        </authorList>
    </citation>
    <scope>NUCLEOTIDE SEQUENCE</scope>
    <source>
        <strain evidence="16">CGMCC 4.7398</strain>
    </source>
</reference>
<evidence type="ECO:0000256" key="5">
    <source>
        <dbReference type="ARBA" id="ARBA00011996"/>
    </source>
</evidence>
<dbReference type="InterPro" id="IPR006319">
    <property type="entry name" value="PEP_synth"/>
</dbReference>
<evidence type="ECO:0000256" key="14">
    <source>
        <dbReference type="ARBA" id="ARBA00047700"/>
    </source>
</evidence>
<keyword evidence="12" id="KW-0460">Magnesium</keyword>
<evidence type="ECO:0000256" key="8">
    <source>
        <dbReference type="ARBA" id="ARBA00022723"/>
    </source>
</evidence>
<evidence type="ECO:0000256" key="2">
    <source>
        <dbReference type="ARBA" id="ARBA00002988"/>
    </source>
</evidence>
<evidence type="ECO:0000256" key="11">
    <source>
        <dbReference type="ARBA" id="ARBA00022840"/>
    </source>
</evidence>
<dbReference type="GO" id="GO:0005524">
    <property type="term" value="F:ATP binding"/>
    <property type="evidence" value="ECO:0007669"/>
    <property type="project" value="UniProtKB-KW"/>
</dbReference>
<comment type="catalytic activity">
    <reaction evidence="14">
        <text>pyruvate + ATP + H2O = phosphoenolpyruvate + AMP + phosphate + 2 H(+)</text>
        <dbReference type="Rhea" id="RHEA:11364"/>
        <dbReference type="ChEBI" id="CHEBI:15361"/>
        <dbReference type="ChEBI" id="CHEBI:15377"/>
        <dbReference type="ChEBI" id="CHEBI:15378"/>
        <dbReference type="ChEBI" id="CHEBI:30616"/>
        <dbReference type="ChEBI" id="CHEBI:43474"/>
        <dbReference type="ChEBI" id="CHEBI:58702"/>
        <dbReference type="ChEBI" id="CHEBI:456215"/>
        <dbReference type="EC" id="2.7.9.2"/>
    </reaction>
</comment>
<dbReference type="AlphaFoldDB" id="A0A919FR43"/>
<proteinExistence type="inferred from homology"/>
<dbReference type="Gene3D" id="3.30.1490.20">
    <property type="entry name" value="ATP-grasp fold, A domain"/>
    <property type="match status" value="1"/>
</dbReference>
<evidence type="ECO:0000256" key="7">
    <source>
        <dbReference type="ARBA" id="ARBA00022679"/>
    </source>
</evidence>
<keyword evidence="17" id="KW-1185">Reference proteome</keyword>
<keyword evidence="7" id="KW-0808">Transferase</keyword>
<evidence type="ECO:0000256" key="3">
    <source>
        <dbReference type="ARBA" id="ARBA00004742"/>
    </source>
</evidence>
<accession>A0A919FR43</accession>
<comment type="cofactor">
    <cofactor evidence="1">
        <name>Mg(2+)</name>
        <dbReference type="ChEBI" id="CHEBI:18420"/>
    </cofactor>
</comment>
<dbReference type="EC" id="2.7.9.2" evidence="5"/>
<evidence type="ECO:0000256" key="1">
    <source>
        <dbReference type="ARBA" id="ARBA00001946"/>
    </source>
</evidence>
<dbReference type="InterPro" id="IPR013815">
    <property type="entry name" value="ATP_grasp_subdomain_1"/>
</dbReference>
<gene>
    <name evidence="16" type="ORF">GCM10017772_17770</name>
</gene>
<dbReference type="Gene3D" id="3.30.470.20">
    <property type="entry name" value="ATP-grasp fold, B domain"/>
    <property type="match status" value="1"/>
</dbReference>
<keyword evidence="11" id="KW-0067">ATP-binding</keyword>
<dbReference type="RefSeq" id="WP_229872277.1">
    <property type="nucleotide sequence ID" value="NZ_BNAS01000002.1"/>
</dbReference>
<evidence type="ECO:0000313" key="16">
    <source>
        <dbReference type="EMBL" id="GHH70718.1"/>
    </source>
</evidence>
<dbReference type="PANTHER" id="PTHR43030:SF1">
    <property type="entry name" value="PHOSPHOENOLPYRUVATE SYNTHASE"/>
    <property type="match status" value="1"/>
</dbReference>
<feature type="domain" description="Pyruvate phosphate dikinase AMP/ATP-binding" evidence="15">
    <location>
        <begin position="23"/>
        <end position="335"/>
    </location>
</feature>
<sequence length="344" mass="35481">MITDVGQPFALDLADPAAVRLETTGGKCSSLARLAAAGLPVPGGFHVTTDAYRAAVTGAPQRAIVAAARNVDPNRPETHEAAAARITEVFAALEIPAAVADAVRAGYSALRTMRGASGASGAGDASEAGYPAVAVRSSATAEDLPGMSFAGQQDSFLNVRGEDALLRAVRDCWASLWTARAIGYRARHRIPADEVTLAVVVQHLVDADTAGILFTVDPMTGSRDRVLINAAWGLGEAVVGGQVTPDTFLVARVGRAVDATVSTKEVRTVRADDGTRNEPVPAELQDEPSLTDAQAAGLAALGVRIEELYGAATDVEWAVHDGSPFILQARPVTGLAGQGAVTNV</sequence>
<comment type="caution">
    <text evidence="16">The sequence shown here is derived from an EMBL/GenBank/DDBJ whole genome shotgun (WGS) entry which is preliminary data.</text>
</comment>
<name>A0A919FR43_9MICO</name>
<comment type="function">
    <text evidence="2">Catalyzes the phosphorylation of pyruvate to phosphoenolpyruvate.</text>
</comment>
<keyword evidence="9" id="KW-0547">Nucleotide-binding</keyword>
<evidence type="ECO:0000256" key="12">
    <source>
        <dbReference type="ARBA" id="ARBA00022842"/>
    </source>
</evidence>
<comment type="similarity">
    <text evidence="4">Belongs to the PEP-utilizing enzyme family.</text>
</comment>
<evidence type="ECO:0000256" key="9">
    <source>
        <dbReference type="ARBA" id="ARBA00022741"/>
    </source>
</evidence>
<comment type="pathway">
    <text evidence="3">Carbohydrate biosynthesis; gluconeogenesis.</text>
</comment>
<keyword evidence="10" id="KW-0418">Kinase</keyword>
<dbReference type="Proteomes" id="UP000627369">
    <property type="component" value="Unassembled WGS sequence"/>
</dbReference>
<evidence type="ECO:0000256" key="13">
    <source>
        <dbReference type="ARBA" id="ARBA00033470"/>
    </source>
</evidence>
<evidence type="ECO:0000313" key="17">
    <source>
        <dbReference type="Proteomes" id="UP000627369"/>
    </source>
</evidence>
<dbReference type="Pfam" id="PF01326">
    <property type="entry name" value="PPDK_N"/>
    <property type="match status" value="1"/>
</dbReference>
<dbReference type="PANTHER" id="PTHR43030">
    <property type="entry name" value="PHOSPHOENOLPYRUVATE SYNTHASE"/>
    <property type="match status" value="1"/>
</dbReference>
<dbReference type="SUPFAM" id="SSF56059">
    <property type="entry name" value="Glutathione synthetase ATP-binding domain-like"/>
    <property type="match status" value="1"/>
</dbReference>
<evidence type="ECO:0000256" key="6">
    <source>
        <dbReference type="ARBA" id="ARBA00021623"/>
    </source>
</evidence>